<feature type="region of interest" description="Disordered" evidence="1">
    <location>
        <begin position="87"/>
        <end position="128"/>
    </location>
</feature>
<comment type="caution">
    <text evidence="2">The sequence shown here is derived from an EMBL/GenBank/DDBJ whole genome shotgun (WGS) entry which is preliminary data.</text>
</comment>
<keyword evidence="3" id="KW-1185">Reference proteome</keyword>
<reference evidence="2 3" key="1">
    <citation type="submission" date="2024-05" db="EMBL/GenBank/DDBJ databases">
        <authorList>
            <person name="Wallberg A."/>
        </authorList>
    </citation>
    <scope>NUCLEOTIDE SEQUENCE [LARGE SCALE GENOMIC DNA]</scope>
</reference>
<evidence type="ECO:0000313" key="2">
    <source>
        <dbReference type="EMBL" id="CAL4064284.1"/>
    </source>
</evidence>
<accession>A0AAV2PSB3</accession>
<feature type="compositionally biased region" description="Polar residues" evidence="1">
    <location>
        <begin position="9"/>
        <end position="20"/>
    </location>
</feature>
<dbReference type="AlphaFoldDB" id="A0AAV2PSB3"/>
<proteinExistence type="predicted"/>
<gene>
    <name evidence="2" type="ORF">MNOR_LOCUS3942</name>
</gene>
<evidence type="ECO:0000256" key="1">
    <source>
        <dbReference type="SAM" id="MobiDB-lite"/>
    </source>
</evidence>
<sequence length="200" mass="21467">MSTEEQRRGLSTTTSGMPSTTHLGMVFGGHQDPDVSTLLGLAFGGHQDTGDPDGSGCAQTGTAATLPATHSILLLYLLWMPPRPRSVPSLPHRARSKVASHMRGFNGSAGGSNENSSNRKNEDKSSGSTWAMIGQLEDLLTELVESQPGVWGPLVASWAVEQLGRWSVEWANTVVGRGDATLEEIVKNWLKYVSFKTMTS</sequence>
<dbReference type="Proteomes" id="UP001497623">
    <property type="component" value="Unassembled WGS sequence"/>
</dbReference>
<name>A0AAV2PSB3_MEGNR</name>
<evidence type="ECO:0000313" key="3">
    <source>
        <dbReference type="Proteomes" id="UP001497623"/>
    </source>
</evidence>
<feature type="non-terminal residue" evidence="2">
    <location>
        <position position="200"/>
    </location>
</feature>
<organism evidence="2 3">
    <name type="scientific">Meganyctiphanes norvegica</name>
    <name type="common">Northern krill</name>
    <name type="synonym">Thysanopoda norvegica</name>
    <dbReference type="NCBI Taxonomy" id="48144"/>
    <lineage>
        <taxon>Eukaryota</taxon>
        <taxon>Metazoa</taxon>
        <taxon>Ecdysozoa</taxon>
        <taxon>Arthropoda</taxon>
        <taxon>Crustacea</taxon>
        <taxon>Multicrustacea</taxon>
        <taxon>Malacostraca</taxon>
        <taxon>Eumalacostraca</taxon>
        <taxon>Eucarida</taxon>
        <taxon>Euphausiacea</taxon>
        <taxon>Euphausiidae</taxon>
        <taxon>Meganyctiphanes</taxon>
    </lineage>
</organism>
<protein>
    <submittedName>
        <fullName evidence="2">Uncharacterized protein</fullName>
    </submittedName>
</protein>
<feature type="region of interest" description="Disordered" evidence="1">
    <location>
        <begin position="1"/>
        <end position="20"/>
    </location>
</feature>
<dbReference type="EMBL" id="CAXKWB010001400">
    <property type="protein sequence ID" value="CAL4064284.1"/>
    <property type="molecule type" value="Genomic_DNA"/>
</dbReference>